<dbReference type="Gene3D" id="3.30.565.10">
    <property type="entry name" value="Histidine kinase-like ATPase, C-terminal domain"/>
    <property type="match status" value="1"/>
</dbReference>
<evidence type="ECO:0000256" key="9">
    <source>
        <dbReference type="ARBA" id="ARBA00023012"/>
    </source>
</evidence>
<keyword evidence="10 12" id="KW-0472">Membrane</keyword>
<comment type="subcellular location">
    <subcellularLocation>
        <location evidence="2">Membrane</location>
    </subcellularLocation>
</comment>
<comment type="caution">
    <text evidence="14">The sequence shown here is derived from an EMBL/GenBank/DDBJ whole genome shotgun (WGS) entry which is preliminary data.</text>
</comment>
<feature type="domain" description="Histidine kinase" evidence="13">
    <location>
        <begin position="128"/>
        <end position="349"/>
    </location>
</feature>
<keyword evidence="12" id="KW-0812">Transmembrane</keyword>
<dbReference type="SMART" id="SM00388">
    <property type="entry name" value="HisKA"/>
    <property type="match status" value="1"/>
</dbReference>
<dbReference type="InterPro" id="IPR004358">
    <property type="entry name" value="Sig_transdc_His_kin-like_C"/>
</dbReference>
<dbReference type="InterPro" id="IPR003594">
    <property type="entry name" value="HATPase_dom"/>
</dbReference>
<keyword evidence="4" id="KW-0597">Phosphoprotein</keyword>
<dbReference type="InterPro" id="IPR003661">
    <property type="entry name" value="HisK_dim/P_dom"/>
</dbReference>
<evidence type="ECO:0000256" key="3">
    <source>
        <dbReference type="ARBA" id="ARBA00012438"/>
    </source>
</evidence>
<keyword evidence="7" id="KW-0418">Kinase</keyword>
<evidence type="ECO:0000256" key="12">
    <source>
        <dbReference type="SAM" id="Phobius"/>
    </source>
</evidence>
<dbReference type="EC" id="2.7.13.3" evidence="3"/>
<evidence type="ECO:0000256" key="7">
    <source>
        <dbReference type="ARBA" id="ARBA00022777"/>
    </source>
</evidence>
<dbReference type="SMART" id="SM00387">
    <property type="entry name" value="HATPase_c"/>
    <property type="match status" value="1"/>
</dbReference>
<feature type="transmembrane region" description="Helical" evidence="12">
    <location>
        <begin position="60"/>
        <end position="78"/>
    </location>
</feature>
<organism evidence="14 15">
    <name type="scientific">Pelagibius litoralis</name>
    <dbReference type="NCBI Taxonomy" id="374515"/>
    <lineage>
        <taxon>Bacteria</taxon>
        <taxon>Pseudomonadati</taxon>
        <taxon>Pseudomonadota</taxon>
        <taxon>Alphaproteobacteria</taxon>
        <taxon>Rhodospirillales</taxon>
        <taxon>Rhodovibrionaceae</taxon>
        <taxon>Pelagibius</taxon>
    </lineage>
</organism>
<keyword evidence="12" id="KW-1133">Transmembrane helix</keyword>
<accession>A0A967EWP0</accession>
<dbReference type="PANTHER" id="PTHR43711:SF26">
    <property type="entry name" value="SENSOR HISTIDINE KINASE RCSC"/>
    <property type="match status" value="1"/>
</dbReference>
<dbReference type="PANTHER" id="PTHR43711">
    <property type="entry name" value="TWO-COMPONENT HISTIDINE KINASE"/>
    <property type="match status" value="1"/>
</dbReference>
<evidence type="ECO:0000259" key="13">
    <source>
        <dbReference type="PROSITE" id="PS50109"/>
    </source>
</evidence>
<feature type="coiled-coil region" evidence="11">
    <location>
        <begin position="94"/>
        <end position="121"/>
    </location>
</feature>
<dbReference type="GO" id="GO:0005524">
    <property type="term" value="F:ATP binding"/>
    <property type="evidence" value="ECO:0007669"/>
    <property type="project" value="UniProtKB-KW"/>
</dbReference>
<dbReference type="InterPro" id="IPR036097">
    <property type="entry name" value="HisK_dim/P_sf"/>
</dbReference>
<dbReference type="PROSITE" id="PS50109">
    <property type="entry name" value="HIS_KIN"/>
    <property type="match status" value="1"/>
</dbReference>
<keyword evidence="9" id="KW-0902">Two-component regulatory system</keyword>
<protein>
    <recommendedName>
        <fullName evidence="3">histidine kinase</fullName>
        <ecNumber evidence="3">2.7.13.3</ecNumber>
    </recommendedName>
</protein>
<dbReference type="CDD" id="cd00082">
    <property type="entry name" value="HisKA"/>
    <property type="match status" value="1"/>
</dbReference>
<dbReference type="Gene3D" id="1.10.287.130">
    <property type="match status" value="1"/>
</dbReference>
<dbReference type="InterPro" id="IPR050736">
    <property type="entry name" value="Sensor_HK_Regulatory"/>
</dbReference>
<evidence type="ECO:0000313" key="15">
    <source>
        <dbReference type="Proteomes" id="UP000761264"/>
    </source>
</evidence>
<dbReference type="InterPro" id="IPR036890">
    <property type="entry name" value="HATPase_C_sf"/>
</dbReference>
<proteinExistence type="predicted"/>
<reference evidence="14" key="1">
    <citation type="submission" date="2020-03" db="EMBL/GenBank/DDBJ databases">
        <title>Genome of Pelagibius litoralis DSM 21314T.</title>
        <authorList>
            <person name="Wang G."/>
        </authorList>
    </citation>
    <scope>NUCLEOTIDE SEQUENCE</scope>
    <source>
        <strain evidence="14">DSM 21314</strain>
    </source>
</reference>
<dbReference type="PRINTS" id="PR00344">
    <property type="entry name" value="BCTRLSENSOR"/>
</dbReference>
<evidence type="ECO:0000256" key="11">
    <source>
        <dbReference type="SAM" id="Coils"/>
    </source>
</evidence>
<evidence type="ECO:0000256" key="2">
    <source>
        <dbReference type="ARBA" id="ARBA00004370"/>
    </source>
</evidence>
<evidence type="ECO:0000256" key="10">
    <source>
        <dbReference type="ARBA" id="ARBA00023136"/>
    </source>
</evidence>
<dbReference type="EMBL" id="JAAQPH010000002">
    <property type="protein sequence ID" value="NIA67608.1"/>
    <property type="molecule type" value="Genomic_DNA"/>
</dbReference>
<evidence type="ECO:0000256" key="5">
    <source>
        <dbReference type="ARBA" id="ARBA00022679"/>
    </source>
</evidence>
<evidence type="ECO:0000256" key="8">
    <source>
        <dbReference type="ARBA" id="ARBA00022840"/>
    </source>
</evidence>
<dbReference type="SUPFAM" id="SSF55874">
    <property type="entry name" value="ATPase domain of HSP90 chaperone/DNA topoisomerase II/histidine kinase"/>
    <property type="match status" value="1"/>
</dbReference>
<keyword evidence="15" id="KW-1185">Reference proteome</keyword>
<keyword evidence="11" id="KW-0175">Coiled coil</keyword>
<dbReference type="Pfam" id="PF00512">
    <property type="entry name" value="HisKA"/>
    <property type="match status" value="1"/>
</dbReference>
<dbReference type="InterPro" id="IPR005467">
    <property type="entry name" value="His_kinase_dom"/>
</dbReference>
<keyword evidence="6" id="KW-0547">Nucleotide-binding</keyword>
<dbReference type="Proteomes" id="UP000761264">
    <property type="component" value="Unassembled WGS sequence"/>
</dbReference>
<gene>
    <name evidence="14" type="ORF">HBA54_03295</name>
</gene>
<name>A0A967EWP0_9PROT</name>
<sequence>MTKMLDRPTRTGNRTIAIDMTIAVAMFLIAFVLAQAFDLAEVWENWADRHENWELDELPLALSMAAVALLWFSWRRWCALAKEFRRSKRIMRRLRSSLEQRRATERRLIEARQQAELADRAKSEFLANISHELRTPLNAIIGFSDVIVNEVDGPIGNPTYHEYAGDIRDSGRHLLGIINEILDLSKVEAGQAELREEALAPADIIQSAMRLVSMQSAASGIDLRFDQNAAGLEFFGDPRLMKQILINLISNAVKFSTASGSVTVTTDVAVTGGLEIRIADNGLGMTREEVAIALKPFRQIENAYSRSRPGTGLGLPLAVALTELHGGSLVVESQPGRGTEVLLEFPAERSLRPSESVLDAQVAG</sequence>
<dbReference type="FunFam" id="1.10.287.130:FF:000038">
    <property type="entry name" value="Sensory transduction histidine kinase"/>
    <property type="match status" value="1"/>
</dbReference>
<keyword evidence="8" id="KW-0067">ATP-binding</keyword>
<comment type="catalytic activity">
    <reaction evidence="1">
        <text>ATP + protein L-histidine = ADP + protein N-phospho-L-histidine.</text>
        <dbReference type="EC" id="2.7.13.3"/>
    </reaction>
</comment>
<dbReference type="Pfam" id="PF02518">
    <property type="entry name" value="HATPase_c"/>
    <property type="match status" value="1"/>
</dbReference>
<dbReference type="GO" id="GO:0000155">
    <property type="term" value="F:phosphorelay sensor kinase activity"/>
    <property type="evidence" value="ECO:0007669"/>
    <property type="project" value="InterPro"/>
</dbReference>
<evidence type="ECO:0000256" key="6">
    <source>
        <dbReference type="ARBA" id="ARBA00022741"/>
    </source>
</evidence>
<dbReference type="GO" id="GO:0016020">
    <property type="term" value="C:membrane"/>
    <property type="evidence" value="ECO:0007669"/>
    <property type="project" value="UniProtKB-SubCell"/>
</dbReference>
<keyword evidence="5" id="KW-0808">Transferase</keyword>
<evidence type="ECO:0000256" key="4">
    <source>
        <dbReference type="ARBA" id="ARBA00022553"/>
    </source>
</evidence>
<dbReference type="AlphaFoldDB" id="A0A967EWP0"/>
<dbReference type="SUPFAM" id="SSF47384">
    <property type="entry name" value="Homodimeric domain of signal transducing histidine kinase"/>
    <property type="match status" value="1"/>
</dbReference>
<evidence type="ECO:0000256" key="1">
    <source>
        <dbReference type="ARBA" id="ARBA00000085"/>
    </source>
</evidence>
<evidence type="ECO:0000313" key="14">
    <source>
        <dbReference type="EMBL" id="NIA67608.1"/>
    </source>
</evidence>